<evidence type="ECO:0000259" key="2">
    <source>
        <dbReference type="SMART" id="SM00382"/>
    </source>
</evidence>
<dbReference type="Gene3D" id="3.40.50.300">
    <property type="entry name" value="P-loop containing nucleotide triphosphate hydrolases"/>
    <property type="match status" value="1"/>
</dbReference>
<dbReference type="InterPro" id="IPR027417">
    <property type="entry name" value="P-loop_NTPase"/>
</dbReference>
<organism evidence="3 4">
    <name type="scientific">Bradyrhizobium brasilense</name>
    <dbReference type="NCBI Taxonomy" id="1419277"/>
    <lineage>
        <taxon>Bacteria</taxon>
        <taxon>Pseudomonadati</taxon>
        <taxon>Pseudomonadota</taxon>
        <taxon>Alphaproteobacteria</taxon>
        <taxon>Hyphomicrobiales</taxon>
        <taxon>Nitrobacteraceae</taxon>
        <taxon>Bradyrhizobium</taxon>
    </lineage>
</organism>
<dbReference type="PANTHER" id="PTHR43581">
    <property type="entry name" value="ATP/GTP PHOSPHATASE"/>
    <property type="match status" value="1"/>
</dbReference>
<dbReference type="InterPro" id="IPR003593">
    <property type="entry name" value="AAA+_ATPase"/>
</dbReference>
<dbReference type="SUPFAM" id="SSF52540">
    <property type="entry name" value="P-loop containing nucleoside triphosphate hydrolases"/>
    <property type="match status" value="1"/>
</dbReference>
<evidence type="ECO:0000256" key="1">
    <source>
        <dbReference type="SAM" id="MobiDB-lite"/>
    </source>
</evidence>
<dbReference type="PANTHER" id="PTHR43581:SF2">
    <property type="entry name" value="EXCINUCLEASE ATPASE SUBUNIT"/>
    <property type="match status" value="1"/>
</dbReference>
<sequence length="762" mass="85141">MQYINRESVPPPAPFQGGDAQDERREFSRFMRETPERLSQTTPRSRRFELAQDEILSALNELFKTKCAFCESRAPLNARLFRPAEEAEPLAQSQFAHLYYAWLRTDWGNVYAVCSACARAAGNRFPVGKLDRGPLPTLEELEAFTNENYGLWRWPHKDRRQLLDPCKDRNFARHLSFSLSGEIQALSKSGAQTIAVFNLDRRELVASRAATFDSYVQLLLNELERGISPNLFDFSSLEYGGGWSLLLRRVLASLGGRLDQRLRIRPDQIASTIARLWSTPIGREAIYASLDDVRGPVKRGTVARPASRGEPRRLIGVQVRNFKALENLELILPPPIPQDTTAGREAEASALLVLGENAAGKSSLLEAVALALTDERTRSAVGRSPTSFILDPALMGRDDRSRPSAATVRLIFEGDSELTLNISERFEEVGASDDLPPVFAYGAFRQYASTSPSRPPRGHIATLFRSESLLANPEEWLLDLPDDQFAMVVRALQRILVIEGDLEVVKRDIANRRCLILTKVGEGQDERLISTPLRVVSSGFRSVLAMVCDVLAGLITIQPTSQRKSFGELEAILLIDEVEAHLHPRWKMQIMAALRKVLPKATIIATTHDPLCLRGMHDQEVVVFNRALNTDAEHPDDLPVFVETIVGLPNVENLTVEQLLTSDFFSMYSTDSPVVELNLAKLGDLIARDARGEALTELELTALMDLRRKVVDALPLGSSEVERLVEEAVFAYIQKRRGLRATELETLKADTRDLIVRALEAY</sequence>
<dbReference type="RefSeq" id="WP_310884864.1">
    <property type="nucleotide sequence ID" value="NZ_CP121646.1"/>
</dbReference>
<evidence type="ECO:0000313" key="4">
    <source>
        <dbReference type="Proteomes" id="UP001221546"/>
    </source>
</evidence>
<accession>A0ABY8JBW0</accession>
<name>A0ABY8JBW0_9BRAD</name>
<reference evidence="3 4" key="1">
    <citation type="submission" date="2023-04" db="EMBL/GenBank/DDBJ databases">
        <title>Australian commercial rhizobial inoculants.</title>
        <authorList>
            <person name="Kohlmeier M.G."/>
            <person name="O'Hara G.W."/>
            <person name="Colombi E."/>
            <person name="Ramsay J.P."/>
            <person name="Terpolilli J."/>
        </authorList>
    </citation>
    <scope>NUCLEOTIDE SEQUENCE [LARGE SCALE GENOMIC DNA]</scope>
    <source>
        <strain evidence="3 4">CB627</strain>
    </source>
</reference>
<dbReference type="Pfam" id="PF13304">
    <property type="entry name" value="AAA_21"/>
    <property type="match status" value="1"/>
</dbReference>
<feature type="region of interest" description="Disordered" evidence="1">
    <location>
        <begin position="1"/>
        <end position="25"/>
    </location>
</feature>
<dbReference type="CDD" id="cd00267">
    <property type="entry name" value="ABC_ATPase"/>
    <property type="match status" value="1"/>
</dbReference>
<dbReference type="SMART" id="SM00382">
    <property type="entry name" value="AAA"/>
    <property type="match status" value="1"/>
</dbReference>
<dbReference type="EMBL" id="CP121646">
    <property type="protein sequence ID" value="WFU61272.1"/>
    <property type="molecule type" value="Genomic_DNA"/>
</dbReference>
<evidence type="ECO:0000313" key="3">
    <source>
        <dbReference type="EMBL" id="WFU61272.1"/>
    </source>
</evidence>
<feature type="domain" description="AAA+ ATPase" evidence="2">
    <location>
        <begin position="347"/>
        <end position="628"/>
    </location>
</feature>
<dbReference type="Proteomes" id="UP001221546">
    <property type="component" value="Chromosome"/>
</dbReference>
<dbReference type="InterPro" id="IPR051396">
    <property type="entry name" value="Bact_Antivir_Def_Nuclease"/>
</dbReference>
<proteinExistence type="predicted"/>
<gene>
    <name evidence="3" type="ORF">QA636_27635</name>
</gene>
<dbReference type="InterPro" id="IPR003959">
    <property type="entry name" value="ATPase_AAA_core"/>
</dbReference>
<protein>
    <submittedName>
        <fullName evidence="3">AAA family ATPase</fullName>
    </submittedName>
</protein>
<keyword evidence="4" id="KW-1185">Reference proteome</keyword>